<proteinExistence type="inferred from homology"/>
<reference evidence="7" key="1">
    <citation type="journal article" date="2019" name="Int. J. Syst. Evol. Microbiol.">
        <title>The Global Catalogue of Microorganisms (GCM) 10K type strain sequencing project: providing services to taxonomists for standard genome sequencing and annotation.</title>
        <authorList>
            <consortium name="The Broad Institute Genomics Platform"/>
            <consortium name="The Broad Institute Genome Sequencing Center for Infectious Disease"/>
            <person name="Wu L."/>
            <person name="Ma J."/>
        </authorList>
    </citation>
    <scope>NUCLEOTIDE SEQUENCE [LARGE SCALE GENOMIC DNA]</scope>
    <source>
        <strain evidence="7">JCM 18304</strain>
    </source>
</reference>
<feature type="domain" description="Imelysin-like" evidence="5">
    <location>
        <begin position="153"/>
        <end position="372"/>
    </location>
</feature>
<feature type="signal peptide" evidence="4">
    <location>
        <begin position="1"/>
        <end position="34"/>
    </location>
</feature>
<comment type="subcellular location">
    <subcellularLocation>
        <location evidence="1">Cell envelope</location>
    </subcellularLocation>
</comment>
<sequence length="387" mass="40637">MAVSVPTRAVGSALLAVMCASLLGCTGGSSSGTAAAIVMNQGGCGGTWTAHGGPHTFQIKNGDIGTDEVDLIDPKTSAVYAEVEALAPGTTRPMQLTLARGSYAFRCYPEDAGGVTGPTVTITDGPTQGTPAVLPVDNEVLLASVKAYRTRITAGLVQLATDVNKLRQTLRGGTLAASQAAWLTAHLDYERLGAAYDTFGDFADAIDGMPDGLPGGVHDPDFTGLRRIEYGLWHGEAPSSLAAVADQLGTDVAGLQKAFPTQQVDPNDLPLRAHEILENALQFELTDEADQGSHTSLATVNANLDGTQMVLDVLTPVMQTRYTGWSQVADWMSRTRTELASLRHADGTWPPVTDLDASQREKLNGDVGQLLEVLAPIAAIGDVRRTS</sequence>
<comment type="similarity">
    <text evidence="2">Belongs to the EfeM/EfeO family.</text>
</comment>
<dbReference type="Pfam" id="PF09375">
    <property type="entry name" value="Peptidase_M75"/>
    <property type="match status" value="1"/>
</dbReference>
<dbReference type="PANTHER" id="PTHR39192">
    <property type="entry name" value="IRON UPTAKE SYSTEM COMPONENT EFEO"/>
    <property type="match status" value="1"/>
</dbReference>
<dbReference type="CDD" id="cd14656">
    <property type="entry name" value="Imelysin-like_EfeO"/>
    <property type="match status" value="1"/>
</dbReference>
<accession>A0ABP9RMP2</accession>
<evidence type="ECO:0000256" key="4">
    <source>
        <dbReference type="SAM" id="SignalP"/>
    </source>
</evidence>
<feature type="chain" id="PRO_5045157343" evidence="4">
    <location>
        <begin position="35"/>
        <end position="387"/>
    </location>
</feature>
<evidence type="ECO:0000259" key="5">
    <source>
        <dbReference type="Pfam" id="PF09375"/>
    </source>
</evidence>
<dbReference type="InterPro" id="IPR034981">
    <property type="entry name" value="Imelysin-like_EfeO/Algp7"/>
</dbReference>
<evidence type="ECO:0000256" key="1">
    <source>
        <dbReference type="ARBA" id="ARBA00004196"/>
    </source>
</evidence>
<dbReference type="PANTHER" id="PTHR39192:SF1">
    <property type="entry name" value="IRON UPTAKE SYSTEM COMPONENT EFEO"/>
    <property type="match status" value="1"/>
</dbReference>
<dbReference type="Proteomes" id="UP001501570">
    <property type="component" value="Unassembled WGS sequence"/>
</dbReference>
<name>A0ABP9RMP2_9ACTN</name>
<keyword evidence="6" id="KW-0449">Lipoprotein</keyword>
<comment type="caution">
    <text evidence="6">The sequence shown here is derived from an EMBL/GenBank/DDBJ whole genome shotgun (WGS) entry which is preliminary data.</text>
</comment>
<protein>
    <submittedName>
        <fullName evidence="6">EfeM/EfeO family lipoprotein</fullName>
    </submittedName>
</protein>
<evidence type="ECO:0000313" key="7">
    <source>
        <dbReference type="Proteomes" id="UP001501570"/>
    </source>
</evidence>
<dbReference type="EMBL" id="BAABJQ010000003">
    <property type="protein sequence ID" value="GAA5179887.1"/>
    <property type="molecule type" value="Genomic_DNA"/>
</dbReference>
<organism evidence="6 7">
    <name type="scientific">Rugosimonospora acidiphila</name>
    <dbReference type="NCBI Taxonomy" id="556531"/>
    <lineage>
        <taxon>Bacteria</taxon>
        <taxon>Bacillati</taxon>
        <taxon>Actinomycetota</taxon>
        <taxon>Actinomycetes</taxon>
        <taxon>Micromonosporales</taxon>
        <taxon>Micromonosporaceae</taxon>
        <taxon>Rugosimonospora</taxon>
    </lineage>
</organism>
<dbReference type="InterPro" id="IPR038352">
    <property type="entry name" value="Imelysin_sf"/>
</dbReference>
<dbReference type="InterPro" id="IPR018976">
    <property type="entry name" value="Imelysin-like"/>
</dbReference>
<dbReference type="Gene3D" id="1.20.1420.20">
    <property type="entry name" value="M75 peptidase, HXXE motif"/>
    <property type="match status" value="1"/>
</dbReference>
<gene>
    <name evidence="6" type="ORF">GCM10023322_10910</name>
</gene>
<evidence type="ECO:0000313" key="6">
    <source>
        <dbReference type="EMBL" id="GAA5179887.1"/>
    </source>
</evidence>
<keyword evidence="7" id="KW-1185">Reference proteome</keyword>
<keyword evidence="3 4" id="KW-0732">Signal</keyword>
<evidence type="ECO:0000256" key="3">
    <source>
        <dbReference type="ARBA" id="ARBA00022729"/>
    </source>
</evidence>
<evidence type="ECO:0000256" key="2">
    <source>
        <dbReference type="ARBA" id="ARBA00005989"/>
    </source>
</evidence>
<dbReference type="InterPro" id="IPR050894">
    <property type="entry name" value="EfeM/EfeO_iron_uptake"/>
</dbReference>
<dbReference type="RefSeq" id="WP_345626677.1">
    <property type="nucleotide sequence ID" value="NZ_BAABJQ010000003.1"/>
</dbReference>